<sequence>MSKFDFDIFYGGYDNLAVSKEKYSKEQAIEIAKRELEYSGKQNQVYLAIGNGYARHRAGRNEDGECCVGWWLEYKEHKRSCPCWAFHVTPNDKEHFFKYYEYIPLNWN</sequence>
<reference evidence="1 2" key="1">
    <citation type="submission" date="2016-11" db="EMBL/GenBank/DDBJ databases">
        <authorList>
            <person name="Jaros S."/>
            <person name="Januszkiewicz K."/>
            <person name="Wedrychowicz H."/>
        </authorList>
    </citation>
    <scope>NUCLEOTIDE SEQUENCE [LARGE SCALE GENOMIC DNA]</scope>
    <source>
        <strain evidence="1 2">DSM 17459</strain>
    </source>
</reference>
<dbReference type="Proteomes" id="UP000184245">
    <property type="component" value="Unassembled WGS sequence"/>
</dbReference>
<protein>
    <submittedName>
        <fullName evidence="1">Uncharacterized protein</fullName>
    </submittedName>
</protein>
<dbReference type="RefSeq" id="WP_072854921.1">
    <property type="nucleotide sequence ID" value="NZ_FQVI01000058.1"/>
</dbReference>
<keyword evidence="2" id="KW-1185">Reference proteome</keyword>
<dbReference type="EMBL" id="FQVI01000058">
    <property type="protein sequence ID" value="SHF62714.1"/>
    <property type="molecule type" value="Genomic_DNA"/>
</dbReference>
<evidence type="ECO:0000313" key="2">
    <source>
        <dbReference type="Proteomes" id="UP000184245"/>
    </source>
</evidence>
<name>A0A1M5D6V3_9CLOT</name>
<proteinExistence type="predicted"/>
<dbReference type="AlphaFoldDB" id="A0A1M5D6V3"/>
<evidence type="ECO:0000313" key="1">
    <source>
        <dbReference type="EMBL" id="SHF62714.1"/>
    </source>
</evidence>
<gene>
    <name evidence="1" type="ORF">SAMN02745158_04437</name>
</gene>
<organism evidence="1 2">
    <name type="scientific">Lactonifactor longoviformis DSM 17459</name>
    <dbReference type="NCBI Taxonomy" id="1122155"/>
    <lineage>
        <taxon>Bacteria</taxon>
        <taxon>Bacillati</taxon>
        <taxon>Bacillota</taxon>
        <taxon>Clostridia</taxon>
        <taxon>Eubacteriales</taxon>
        <taxon>Clostridiaceae</taxon>
        <taxon>Lactonifactor</taxon>
    </lineage>
</organism>
<dbReference type="STRING" id="1122155.SAMN02745158_04437"/>
<accession>A0A1M5D6V3</accession>